<gene>
    <name evidence="12" type="ORF">RM543_11775</name>
</gene>
<feature type="transmembrane region" description="Helical" evidence="10">
    <location>
        <begin position="78"/>
        <end position="99"/>
    </location>
</feature>
<evidence type="ECO:0000256" key="7">
    <source>
        <dbReference type="ARBA" id="ARBA00023136"/>
    </source>
</evidence>
<feature type="transmembrane region" description="Helical" evidence="10">
    <location>
        <begin position="467"/>
        <end position="490"/>
    </location>
</feature>
<evidence type="ECO:0000313" key="13">
    <source>
        <dbReference type="Proteomes" id="UP001265259"/>
    </source>
</evidence>
<evidence type="ECO:0000256" key="4">
    <source>
        <dbReference type="ARBA" id="ARBA00022475"/>
    </source>
</evidence>
<dbReference type="Pfam" id="PF00361">
    <property type="entry name" value="Proton_antipo_M"/>
    <property type="match status" value="1"/>
</dbReference>
<feature type="transmembrane region" description="Helical" evidence="10">
    <location>
        <begin position="330"/>
        <end position="352"/>
    </location>
</feature>
<evidence type="ECO:0000256" key="8">
    <source>
        <dbReference type="RuleBase" id="RU000320"/>
    </source>
</evidence>
<feature type="domain" description="NADH:quinone oxidoreductase/Mrp antiporter transmembrane" evidence="11">
    <location>
        <begin position="128"/>
        <end position="414"/>
    </location>
</feature>
<feature type="region of interest" description="Disordered" evidence="9">
    <location>
        <begin position="528"/>
        <end position="581"/>
    </location>
</feature>
<proteinExistence type="inferred from homology"/>
<accession>A0ABU3DJS6</accession>
<keyword evidence="13" id="KW-1185">Reference proteome</keyword>
<evidence type="ECO:0000256" key="6">
    <source>
        <dbReference type="ARBA" id="ARBA00022989"/>
    </source>
</evidence>
<dbReference type="InterPro" id="IPR003918">
    <property type="entry name" value="NADH_UbQ_OxRdtase"/>
</dbReference>
<name>A0ABU3DJS6_9RHOB</name>
<feature type="transmembrane region" description="Helical" evidence="10">
    <location>
        <begin position="32"/>
        <end position="52"/>
    </location>
</feature>
<dbReference type="Proteomes" id="UP001265259">
    <property type="component" value="Unassembled WGS sequence"/>
</dbReference>
<feature type="transmembrane region" description="Helical" evidence="10">
    <location>
        <begin position="272"/>
        <end position="297"/>
    </location>
</feature>
<feature type="transmembrane region" description="Helical" evidence="10">
    <location>
        <begin position="402"/>
        <end position="422"/>
    </location>
</feature>
<feature type="compositionally biased region" description="Basic and acidic residues" evidence="9">
    <location>
        <begin position="533"/>
        <end position="543"/>
    </location>
</feature>
<dbReference type="InterPro" id="IPR001750">
    <property type="entry name" value="ND/Mrp_TM"/>
</dbReference>
<feature type="transmembrane region" description="Helical" evidence="10">
    <location>
        <begin position="205"/>
        <end position="231"/>
    </location>
</feature>
<feature type="transmembrane region" description="Helical" evidence="10">
    <location>
        <begin position="130"/>
        <end position="150"/>
    </location>
</feature>
<evidence type="ECO:0000256" key="5">
    <source>
        <dbReference type="ARBA" id="ARBA00022692"/>
    </source>
</evidence>
<evidence type="ECO:0000313" key="12">
    <source>
        <dbReference type="EMBL" id="MDT0683367.1"/>
    </source>
</evidence>
<evidence type="ECO:0000256" key="1">
    <source>
        <dbReference type="ARBA" id="ARBA00002378"/>
    </source>
</evidence>
<feature type="transmembrane region" description="Helical" evidence="10">
    <location>
        <begin position="304"/>
        <end position="324"/>
    </location>
</feature>
<feature type="transmembrane region" description="Helical" evidence="10">
    <location>
        <begin position="243"/>
        <end position="266"/>
    </location>
</feature>
<feature type="transmembrane region" description="Helical" evidence="10">
    <location>
        <begin position="106"/>
        <end position="124"/>
    </location>
</feature>
<evidence type="ECO:0000256" key="9">
    <source>
        <dbReference type="SAM" id="MobiDB-lite"/>
    </source>
</evidence>
<evidence type="ECO:0000259" key="11">
    <source>
        <dbReference type="Pfam" id="PF00361"/>
    </source>
</evidence>
<keyword evidence="5 8" id="KW-0812">Transmembrane</keyword>
<dbReference type="PANTHER" id="PTHR42703:SF1">
    <property type="entry name" value="NA(+)_H(+) ANTIPORTER SUBUNIT D1"/>
    <property type="match status" value="1"/>
</dbReference>
<evidence type="ECO:0000256" key="10">
    <source>
        <dbReference type="SAM" id="Phobius"/>
    </source>
</evidence>
<feature type="transmembrane region" description="Helical" evidence="10">
    <location>
        <begin position="6"/>
        <end position="23"/>
    </location>
</feature>
<reference evidence="12 13" key="1">
    <citation type="submission" date="2023-09" db="EMBL/GenBank/DDBJ databases">
        <authorList>
            <person name="Rey-Velasco X."/>
        </authorList>
    </citation>
    <scope>NUCLEOTIDE SEQUENCE [LARGE SCALE GENOMIC DNA]</scope>
    <source>
        <strain evidence="12 13">F158</strain>
    </source>
</reference>
<organism evidence="12 13">
    <name type="scientific">Tropicimonas omnivorans</name>
    <dbReference type="NCBI Taxonomy" id="3075590"/>
    <lineage>
        <taxon>Bacteria</taxon>
        <taxon>Pseudomonadati</taxon>
        <taxon>Pseudomonadota</taxon>
        <taxon>Alphaproteobacteria</taxon>
        <taxon>Rhodobacterales</taxon>
        <taxon>Roseobacteraceae</taxon>
        <taxon>Tropicimonas</taxon>
    </lineage>
</organism>
<sequence>MNHWIVAPIVVPAILAPIMALAMRHDLVLQRVFSLAGTIATLLIGIGLFLLAGGDDISVYRLGDWPAPFGIVLVLDRLSAMMVMLTSALGLIVSAYAIGSDWDRRGWHFHPLLLFQVMGVNGAFLTGDAFNLFVFFEVLLIASYGLMIHGGGGVRMRAGIQYVAFNLAGSTLFLFALGTLYAVTGTLNMADMAVRMAELDPGKEALAMVGATLLLVVFAIKAALFPVQFWLPGTYANAPAPVAAMFAIMTKVGAYAILRIFTLVFAPALGEVGYFFSDILLPAALVTLIVGTLGTLGGIGIGRIVAFSVIGSMGTLMIAIAPFNEAGAAAAIYYIAHSTFATAALFLAVDLIRHRGEVGEVKPSGLVGAYFFAGAIAMAGMPPLSGFIGKLLILDASAGHPLAPWIWGIILATSILTIVGFAREGSRVFWKTAPVPGESLEEPEIEIEEQEAQAASRTVTAPMPAPLSLVAAALPLGMIVLLTIFSGPAFRYAEATAAQLFERGAYISAVLDYEGSAKRPAEIGAAKPYGYGDAHDGGDHGGPGDEGGEPGLAPTEETETGTDAEPPARPVLQVAPDQGGN</sequence>
<protein>
    <submittedName>
        <fullName evidence="12">Monovalent cation/H+ antiporter subunit D</fullName>
    </submittedName>
</protein>
<dbReference type="InterPro" id="IPR050586">
    <property type="entry name" value="CPA3_Na-H_Antiporter_D"/>
</dbReference>
<evidence type="ECO:0000256" key="2">
    <source>
        <dbReference type="ARBA" id="ARBA00004651"/>
    </source>
</evidence>
<comment type="caution">
    <text evidence="12">The sequence shown here is derived from an EMBL/GenBank/DDBJ whole genome shotgun (WGS) entry which is preliminary data.</text>
</comment>
<evidence type="ECO:0000256" key="3">
    <source>
        <dbReference type="ARBA" id="ARBA00005346"/>
    </source>
</evidence>
<dbReference type="PRINTS" id="PR01437">
    <property type="entry name" value="NUOXDRDTASE4"/>
</dbReference>
<keyword evidence="4" id="KW-1003">Cell membrane</keyword>
<dbReference type="PANTHER" id="PTHR42703">
    <property type="entry name" value="NADH DEHYDROGENASE"/>
    <property type="match status" value="1"/>
</dbReference>
<keyword evidence="6 10" id="KW-1133">Transmembrane helix</keyword>
<comment type="similarity">
    <text evidence="3">Belongs to the CPA3 antiporters (TC 2.A.63) subunit D family.</text>
</comment>
<dbReference type="NCBIfam" id="NF009309">
    <property type="entry name" value="PRK12666.1"/>
    <property type="match status" value="1"/>
</dbReference>
<comment type="function">
    <text evidence="1">NDH-1 shuttles electrons from NADH, via FMN and iron-sulfur (Fe-S) centers, to quinones in the respiratory chain. The immediate electron acceptor for the enzyme in this species is believed to be ubiquinone. Couples the redox reaction to proton translocation (for every two electrons transferred, four hydrogen ions are translocated across the cytoplasmic membrane), and thus conserves the redox energy in a proton gradient.</text>
</comment>
<feature type="transmembrane region" description="Helical" evidence="10">
    <location>
        <begin position="162"/>
        <end position="185"/>
    </location>
</feature>
<dbReference type="EMBL" id="JAVRHL010000003">
    <property type="protein sequence ID" value="MDT0683367.1"/>
    <property type="molecule type" value="Genomic_DNA"/>
</dbReference>
<comment type="subcellular location">
    <subcellularLocation>
        <location evidence="2">Cell membrane</location>
        <topology evidence="2">Multi-pass membrane protein</topology>
    </subcellularLocation>
    <subcellularLocation>
        <location evidence="8">Membrane</location>
        <topology evidence="8">Multi-pass membrane protein</topology>
    </subcellularLocation>
</comment>
<keyword evidence="7 10" id="KW-0472">Membrane</keyword>
<dbReference type="RefSeq" id="WP_311691841.1">
    <property type="nucleotide sequence ID" value="NZ_JAVRHL010000003.1"/>
</dbReference>
<feature type="transmembrane region" description="Helical" evidence="10">
    <location>
        <begin position="364"/>
        <end position="382"/>
    </location>
</feature>